<dbReference type="AlphaFoldDB" id="A0A167YAT2"/>
<dbReference type="STRING" id="1081109.A0A167YAT2"/>
<comment type="caution">
    <text evidence="3">The sequence shown here is derived from an EMBL/GenBank/DDBJ whole genome shotgun (WGS) entry which is preliminary data.</text>
</comment>
<name>A0A167YAT2_9HYPO</name>
<protein>
    <submittedName>
        <fullName evidence="3">STF2-like protein</fullName>
    </submittedName>
</protein>
<dbReference type="OrthoDB" id="2122308at2759"/>
<feature type="region of interest" description="Disordered" evidence="1">
    <location>
        <begin position="117"/>
        <end position="143"/>
    </location>
</feature>
<dbReference type="InterPro" id="IPR006861">
    <property type="entry name" value="HABP4_PAIRBP1-bd"/>
</dbReference>
<organism evidence="3 4">
    <name type="scientific">Moelleriella libera RCEF 2490</name>
    <dbReference type="NCBI Taxonomy" id="1081109"/>
    <lineage>
        <taxon>Eukaryota</taxon>
        <taxon>Fungi</taxon>
        <taxon>Dikarya</taxon>
        <taxon>Ascomycota</taxon>
        <taxon>Pezizomycotina</taxon>
        <taxon>Sordariomycetes</taxon>
        <taxon>Hypocreomycetidae</taxon>
        <taxon>Hypocreales</taxon>
        <taxon>Clavicipitaceae</taxon>
        <taxon>Moelleriella</taxon>
    </lineage>
</organism>
<feature type="region of interest" description="Disordered" evidence="1">
    <location>
        <begin position="1"/>
        <end position="35"/>
    </location>
</feature>
<evidence type="ECO:0000259" key="2">
    <source>
        <dbReference type="Pfam" id="PF04774"/>
    </source>
</evidence>
<dbReference type="Proteomes" id="UP000078544">
    <property type="component" value="Unassembled WGS sequence"/>
</dbReference>
<evidence type="ECO:0000313" key="4">
    <source>
        <dbReference type="Proteomes" id="UP000078544"/>
    </source>
</evidence>
<proteinExistence type="predicted"/>
<gene>
    <name evidence="3" type="ORF">AAL_06822</name>
</gene>
<feature type="compositionally biased region" description="Basic and acidic residues" evidence="1">
    <location>
        <begin position="129"/>
        <end position="143"/>
    </location>
</feature>
<keyword evidence="4" id="KW-1185">Reference proteome</keyword>
<evidence type="ECO:0000313" key="3">
    <source>
        <dbReference type="EMBL" id="KZZ91081.1"/>
    </source>
</evidence>
<dbReference type="EMBL" id="AZGY01000019">
    <property type="protein sequence ID" value="KZZ91081.1"/>
    <property type="molecule type" value="Genomic_DNA"/>
</dbReference>
<evidence type="ECO:0000256" key="1">
    <source>
        <dbReference type="SAM" id="MobiDB-lite"/>
    </source>
</evidence>
<sequence>METTTSKGIAVNCHASVTRSHKANNRDHKGIAEGTAAPTEYLPRYFAKSGYVDADPKKIKKDGSGKANWGTVADDVVDHDFKFTNARRRSNSSTASHHITDFKTKFEVVDVEPVFEDSLHGPINEEDDNLSKTDSSESGHSGE</sequence>
<reference evidence="3 4" key="1">
    <citation type="journal article" date="2016" name="Genome Biol. Evol.">
        <title>Divergent and convergent evolution of fungal pathogenicity.</title>
        <authorList>
            <person name="Shang Y."/>
            <person name="Xiao G."/>
            <person name="Zheng P."/>
            <person name="Cen K."/>
            <person name="Zhan S."/>
            <person name="Wang C."/>
        </authorList>
    </citation>
    <scope>NUCLEOTIDE SEQUENCE [LARGE SCALE GENOMIC DNA]</scope>
    <source>
        <strain evidence="3 4">RCEF 2490</strain>
    </source>
</reference>
<dbReference type="Pfam" id="PF04774">
    <property type="entry name" value="HABP4_PAI-RBP1"/>
    <property type="match status" value="1"/>
</dbReference>
<accession>A0A167YAT2</accession>
<feature type="domain" description="Hyaluronan/mRNA-binding protein" evidence="2">
    <location>
        <begin position="58"/>
        <end position="85"/>
    </location>
</feature>